<dbReference type="EMBL" id="JAANNP010000084">
    <property type="protein sequence ID" value="NHC16043.1"/>
    <property type="molecule type" value="Genomic_DNA"/>
</dbReference>
<feature type="domain" description="Tryptophan synthase beta chain-like PALP" evidence="5">
    <location>
        <begin position="19"/>
        <end position="297"/>
    </location>
</feature>
<comment type="caution">
    <text evidence="6">The sequence shown here is derived from an EMBL/GenBank/DDBJ whole genome shotgun (WGS) entry which is preliminary data.</text>
</comment>
<proteinExistence type="predicted"/>
<keyword evidence="3" id="KW-0808">Transferase</keyword>
<evidence type="ECO:0000256" key="4">
    <source>
        <dbReference type="ARBA" id="ARBA00022898"/>
    </source>
</evidence>
<dbReference type="InterPro" id="IPR050214">
    <property type="entry name" value="Cys_Synth/Cystath_Beta-Synth"/>
</dbReference>
<evidence type="ECO:0000313" key="6">
    <source>
        <dbReference type="EMBL" id="NHC16043.1"/>
    </source>
</evidence>
<keyword evidence="7" id="KW-1185">Reference proteome</keyword>
<evidence type="ECO:0000259" key="5">
    <source>
        <dbReference type="Pfam" id="PF00291"/>
    </source>
</evidence>
<dbReference type="InterPro" id="IPR036052">
    <property type="entry name" value="TrpB-like_PALP_sf"/>
</dbReference>
<evidence type="ECO:0000256" key="2">
    <source>
        <dbReference type="ARBA" id="ARBA00011738"/>
    </source>
</evidence>
<gene>
    <name evidence="6" type="primary">sbnA</name>
    <name evidence="6" type="ORF">G9H71_19850</name>
</gene>
<dbReference type="InterPro" id="IPR001926">
    <property type="entry name" value="TrpB-like_PALP"/>
</dbReference>
<dbReference type="InterPro" id="IPR023927">
    <property type="entry name" value="SbnA"/>
</dbReference>
<dbReference type="CDD" id="cd01561">
    <property type="entry name" value="CBS_like"/>
    <property type="match status" value="1"/>
</dbReference>
<accession>A0ABX0GZP7</accession>
<evidence type="ECO:0000313" key="7">
    <source>
        <dbReference type="Proteomes" id="UP000800981"/>
    </source>
</evidence>
<reference evidence="6 7" key="1">
    <citation type="submission" date="2020-03" db="EMBL/GenBank/DDBJ databases">
        <title>Two novel Motilibacter sp.</title>
        <authorList>
            <person name="Liu S."/>
        </authorList>
    </citation>
    <scope>NUCLEOTIDE SEQUENCE [LARGE SCALE GENOMIC DNA]</scope>
    <source>
        <strain evidence="6 7">E257</strain>
    </source>
</reference>
<name>A0ABX0GZP7_9ACTN</name>
<dbReference type="Gene3D" id="3.40.50.1100">
    <property type="match status" value="2"/>
</dbReference>
<dbReference type="PANTHER" id="PTHR10314">
    <property type="entry name" value="CYSTATHIONINE BETA-SYNTHASE"/>
    <property type="match status" value="1"/>
</dbReference>
<protein>
    <submittedName>
        <fullName evidence="6">2,3-diaminopropionate biosynthesis protein SbnA</fullName>
    </submittedName>
</protein>
<dbReference type="RefSeq" id="WP_166284519.1">
    <property type="nucleotide sequence ID" value="NZ_JAANNP010000084.1"/>
</dbReference>
<comment type="subunit">
    <text evidence="2">Homodimer.</text>
</comment>
<dbReference type="SUPFAM" id="SSF53686">
    <property type="entry name" value="Tryptophan synthase beta subunit-like PLP-dependent enzymes"/>
    <property type="match status" value="1"/>
</dbReference>
<dbReference type="Pfam" id="PF00291">
    <property type="entry name" value="PALP"/>
    <property type="match status" value="1"/>
</dbReference>
<keyword evidence="4" id="KW-0663">Pyridoxal phosphate</keyword>
<organism evidence="6 7">
    <name type="scientific">Motilibacter deserti</name>
    <dbReference type="NCBI Taxonomy" id="2714956"/>
    <lineage>
        <taxon>Bacteria</taxon>
        <taxon>Bacillati</taxon>
        <taxon>Actinomycetota</taxon>
        <taxon>Actinomycetes</taxon>
        <taxon>Motilibacterales</taxon>
        <taxon>Motilibacteraceae</taxon>
        <taxon>Motilibacter</taxon>
    </lineage>
</organism>
<sequence>MSAARPLLAALERIGQSFPQTPLVPLEHDRLDLFAKLEFANPNASSKDRSAFWILKSAIERGDVGEGATIVESSSGNFALSLATLSRALGLSFVPVIDPNVNASTEAYLRALCDRVEKVSERDGTGGYLANRLARVAELRTQLPAAYWPNQYANPDALLAHYRLTGGELCRELRRLDYVFVGVSTGGTISGLSLRVKEAFPNARVVAVDAAGSAIFGSSPCRRLIPGIGSSIVPPLVGHALIDDVVIVSEEEAIAGCHRLLHRHGIYAGGSTGSVYAAIERYFAGSRGRRPTVAFLCADRGAAYADTVYDRAWVANAFPGAFPDGPADPERELVGSSV</sequence>
<dbReference type="Proteomes" id="UP000800981">
    <property type="component" value="Unassembled WGS sequence"/>
</dbReference>
<comment type="cofactor">
    <cofactor evidence="1">
        <name>pyridoxal 5'-phosphate</name>
        <dbReference type="ChEBI" id="CHEBI:597326"/>
    </cofactor>
</comment>
<dbReference type="NCBIfam" id="TIGR03945">
    <property type="entry name" value="PLP_SbnA_fam"/>
    <property type="match status" value="1"/>
</dbReference>
<evidence type="ECO:0000256" key="3">
    <source>
        <dbReference type="ARBA" id="ARBA00022679"/>
    </source>
</evidence>
<evidence type="ECO:0000256" key="1">
    <source>
        <dbReference type="ARBA" id="ARBA00001933"/>
    </source>
</evidence>